<keyword evidence="3" id="KW-1185">Reference proteome</keyword>
<protein>
    <submittedName>
        <fullName evidence="2">Uncharacterized protein</fullName>
    </submittedName>
</protein>
<evidence type="ECO:0000313" key="2">
    <source>
        <dbReference type="EMBL" id="KZT46446.1"/>
    </source>
</evidence>
<feature type="region of interest" description="Disordered" evidence="1">
    <location>
        <begin position="50"/>
        <end position="69"/>
    </location>
</feature>
<reference evidence="2 3" key="1">
    <citation type="journal article" date="2016" name="Mol. Biol. Evol.">
        <title>Comparative Genomics of Early-Diverging Mushroom-Forming Fungi Provides Insights into the Origins of Lignocellulose Decay Capabilities.</title>
        <authorList>
            <person name="Nagy L.G."/>
            <person name="Riley R."/>
            <person name="Tritt A."/>
            <person name="Adam C."/>
            <person name="Daum C."/>
            <person name="Floudas D."/>
            <person name="Sun H."/>
            <person name="Yadav J.S."/>
            <person name="Pangilinan J."/>
            <person name="Larsson K.H."/>
            <person name="Matsuura K."/>
            <person name="Barry K."/>
            <person name="Labutti K."/>
            <person name="Kuo R."/>
            <person name="Ohm R.A."/>
            <person name="Bhattacharya S.S."/>
            <person name="Shirouzu T."/>
            <person name="Yoshinaga Y."/>
            <person name="Martin F.M."/>
            <person name="Grigoriev I.V."/>
            <person name="Hibbett D.S."/>
        </authorList>
    </citation>
    <scope>NUCLEOTIDE SEQUENCE [LARGE SCALE GENOMIC DNA]</scope>
    <source>
        <strain evidence="2 3">HHB12733</strain>
    </source>
</reference>
<dbReference type="AlphaFoldDB" id="A0A166LBM8"/>
<evidence type="ECO:0000256" key="1">
    <source>
        <dbReference type="SAM" id="MobiDB-lite"/>
    </source>
</evidence>
<dbReference type="Proteomes" id="UP000076842">
    <property type="component" value="Unassembled WGS sequence"/>
</dbReference>
<dbReference type="EMBL" id="KV424345">
    <property type="protein sequence ID" value="KZT46446.1"/>
    <property type="molecule type" value="Genomic_DNA"/>
</dbReference>
<evidence type="ECO:0000313" key="3">
    <source>
        <dbReference type="Proteomes" id="UP000076842"/>
    </source>
</evidence>
<accession>A0A166LBM8</accession>
<gene>
    <name evidence="2" type="ORF">CALCODRAFT_489102</name>
</gene>
<dbReference type="OrthoDB" id="2728997at2759"/>
<dbReference type="InParanoid" id="A0A166LBM8"/>
<proteinExistence type="predicted"/>
<name>A0A166LBM8_9BASI</name>
<feature type="compositionally biased region" description="Polar residues" evidence="1">
    <location>
        <begin position="50"/>
        <end position="59"/>
    </location>
</feature>
<sequence length="102" mass="11231">MSYPSNGEQPTLEPITIPLTLEQQVQVLLAKVNRLREAETARLANSTPIQVTIPTNNGPKGSKMATPDVFDGTRAKTLTFVRQLKLYTTARPKLLVNGQTKL</sequence>
<organism evidence="2 3">
    <name type="scientific">Calocera cornea HHB12733</name>
    <dbReference type="NCBI Taxonomy" id="1353952"/>
    <lineage>
        <taxon>Eukaryota</taxon>
        <taxon>Fungi</taxon>
        <taxon>Dikarya</taxon>
        <taxon>Basidiomycota</taxon>
        <taxon>Agaricomycotina</taxon>
        <taxon>Dacrymycetes</taxon>
        <taxon>Dacrymycetales</taxon>
        <taxon>Dacrymycetaceae</taxon>
        <taxon>Calocera</taxon>
    </lineage>
</organism>